<dbReference type="FunFam" id="1.10.10.10:FF:000214">
    <property type="entry name" value="Methylated-DNA--protein-cysteine methyltransferase"/>
    <property type="match status" value="1"/>
</dbReference>
<dbReference type="RefSeq" id="WP_132128172.1">
    <property type="nucleotide sequence ID" value="NZ_CP042432.1"/>
</dbReference>
<dbReference type="InterPro" id="IPR018060">
    <property type="entry name" value="HTH_AraC"/>
</dbReference>
<dbReference type="NCBIfam" id="TIGR00589">
    <property type="entry name" value="ogt"/>
    <property type="match status" value="1"/>
</dbReference>
<gene>
    <name evidence="12" type="ORF">EDD80_102276</name>
</gene>
<evidence type="ECO:0000256" key="2">
    <source>
        <dbReference type="ARBA" id="ARBA00008711"/>
    </source>
</evidence>
<name>A0A4V6NZ48_9SPHI</name>
<comment type="catalytic activity">
    <reaction evidence="10">
        <text>a 6-O-methyl-2'-deoxyguanosine in DNA + L-cysteinyl-[protein] = S-methyl-L-cysteinyl-[protein] + a 2'-deoxyguanosine in DNA</text>
        <dbReference type="Rhea" id="RHEA:24000"/>
        <dbReference type="Rhea" id="RHEA-COMP:10131"/>
        <dbReference type="Rhea" id="RHEA-COMP:10132"/>
        <dbReference type="Rhea" id="RHEA-COMP:11367"/>
        <dbReference type="Rhea" id="RHEA-COMP:11368"/>
        <dbReference type="ChEBI" id="CHEBI:29950"/>
        <dbReference type="ChEBI" id="CHEBI:82612"/>
        <dbReference type="ChEBI" id="CHEBI:85445"/>
        <dbReference type="ChEBI" id="CHEBI:85448"/>
        <dbReference type="EC" id="2.1.1.63"/>
    </reaction>
</comment>
<dbReference type="PANTHER" id="PTHR10815">
    <property type="entry name" value="METHYLATED-DNA--PROTEIN-CYSTEINE METHYLTRANSFERASE"/>
    <property type="match status" value="1"/>
</dbReference>
<evidence type="ECO:0000256" key="10">
    <source>
        <dbReference type="ARBA" id="ARBA00049348"/>
    </source>
</evidence>
<dbReference type="GO" id="GO:0043565">
    <property type="term" value="F:sequence-specific DNA binding"/>
    <property type="evidence" value="ECO:0007669"/>
    <property type="project" value="InterPro"/>
</dbReference>
<comment type="catalytic activity">
    <reaction evidence="1">
        <text>a 4-O-methyl-thymidine in DNA + L-cysteinyl-[protein] = a thymidine in DNA + S-methyl-L-cysteinyl-[protein]</text>
        <dbReference type="Rhea" id="RHEA:53428"/>
        <dbReference type="Rhea" id="RHEA-COMP:10131"/>
        <dbReference type="Rhea" id="RHEA-COMP:10132"/>
        <dbReference type="Rhea" id="RHEA-COMP:13555"/>
        <dbReference type="Rhea" id="RHEA-COMP:13556"/>
        <dbReference type="ChEBI" id="CHEBI:29950"/>
        <dbReference type="ChEBI" id="CHEBI:82612"/>
        <dbReference type="ChEBI" id="CHEBI:137386"/>
        <dbReference type="ChEBI" id="CHEBI:137387"/>
        <dbReference type="EC" id="2.1.1.63"/>
    </reaction>
</comment>
<evidence type="ECO:0000313" key="13">
    <source>
        <dbReference type="Proteomes" id="UP000295807"/>
    </source>
</evidence>
<keyword evidence="13" id="KW-1185">Reference proteome</keyword>
<feature type="domain" description="HTH araC/xylS-type" evidence="11">
    <location>
        <begin position="13"/>
        <end position="112"/>
    </location>
</feature>
<dbReference type="EMBL" id="SMAD01000002">
    <property type="protein sequence ID" value="TCS89083.1"/>
    <property type="molecule type" value="Genomic_DNA"/>
</dbReference>
<dbReference type="GO" id="GO:0003700">
    <property type="term" value="F:DNA-binding transcription factor activity"/>
    <property type="evidence" value="ECO:0007669"/>
    <property type="project" value="InterPro"/>
</dbReference>
<organism evidence="12 13">
    <name type="scientific">Anseongella ginsenosidimutans</name>
    <dbReference type="NCBI Taxonomy" id="496056"/>
    <lineage>
        <taxon>Bacteria</taxon>
        <taxon>Pseudomonadati</taxon>
        <taxon>Bacteroidota</taxon>
        <taxon>Sphingobacteriia</taxon>
        <taxon>Sphingobacteriales</taxon>
        <taxon>Sphingobacteriaceae</taxon>
        <taxon>Anseongella</taxon>
    </lineage>
</organism>
<comment type="similarity">
    <text evidence="2">Belongs to the MGMT family.</text>
</comment>
<sequence>MKEQEIINYNRIAAAIDYIRQHFREQPGLETIAEKVHLSPFHFQRLFTEWAGTSPKKFLQYISVQHAKRILKGNESATLFDTAHETGLSGTSRLHDLFVNIEGMTPAEYKNGGKDLSINFSFAESPFGNLIVASTDKGVCYMAFEDDEQRALEGLSAKFPGAAFQRKLDMLQQNALFIFQSDWSKLPEIKLHLKGTAFQLKVWEALLRIPMGGLSTYGQIAQQLGSPNASRAVGTAIGSNPVAFLIPCHRVIQSTGAIGGYMWGSTRKTAIIGWEGAKAGI</sequence>
<dbReference type="AlphaFoldDB" id="A0A4V6NZ48"/>
<dbReference type="Gene3D" id="3.30.160.70">
    <property type="entry name" value="Methylated DNA-protein cysteine methyltransferase domain"/>
    <property type="match status" value="1"/>
</dbReference>
<evidence type="ECO:0000256" key="1">
    <source>
        <dbReference type="ARBA" id="ARBA00001286"/>
    </source>
</evidence>
<keyword evidence="7" id="KW-0805">Transcription regulation</keyword>
<keyword evidence="9" id="KW-0234">DNA repair</keyword>
<dbReference type="SUPFAM" id="SSF46689">
    <property type="entry name" value="Homeodomain-like"/>
    <property type="match status" value="1"/>
</dbReference>
<dbReference type="Pfam" id="PF12833">
    <property type="entry name" value="HTH_18"/>
    <property type="match status" value="1"/>
</dbReference>
<evidence type="ECO:0000259" key="11">
    <source>
        <dbReference type="PROSITE" id="PS01124"/>
    </source>
</evidence>
<protein>
    <recommendedName>
        <fullName evidence="3">methylated-DNA--[protein]-cysteine S-methyltransferase</fullName>
        <ecNumber evidence="3">2.1.1.63</ecNumber>
    </recommendedName>
</protein>
<dbReference type="SUPFAM" id="SSF53155">
    <property type="entry name" value="Methylated DNA-protein cysteine methyltransferase domain"/>
    <property type="match status" value="1"/>
</dbReference>
<dbReference type="PROSITE" id="PS00374">
    <property type="entry name" value="MGMT"/>
    <property type="match status" value="1"/>
</dbReference>
<evidence type="ECO:0000313" key="12">
    <source>
        <dbReference type="EMBL" id="TCS89083.1"/>
    </source>
</evidence>
<dbReference type="InterPro" id="IPR001497">
    <property type="entry name" value="MethylDNA_cys_MeTrfase_AS"/>
</dbReference>
<dbReference type="GO" id="GO:0032259">
    <property type="term" value="P:methylation"/>
    <property type="evidence" value="ECO:0007669"/>
    <property type="project" value="UniProtKB-KW"/>
</dbReference>
<keyword evidence="8" id="KW-0804">Transcription</keyword>
<dbReference type="GO" id="GO:0006281">
    <property type="term" value="P:DNA repair"/>
    <property type="evidence" value="ECO:0007669"/>
    <property type="project" value="UniProtKB-KW"/>
</dbReference>
<evidence type="ECO:0000256" key="9">
    <source>
        <dbReference type="ARBA" id="ARBA00023204"/>
    </source>
</evidence>
<dbReference type="SUPFAM" id="SSF46767">
    <property type="entry name" value="Methylated DNA-protein cysteine methyltransferase, C-terminal domain"/>
    <property type="match status" value="1"/>
</dbReference>
<evidence type="ECO:0000256" key="6">
    <source>
        <dbReference type="ARBA" id="ARBA00022763"/>
    </source>
</evidence>
<dbReference type="InterPro" id="IPR036388">
    <property type="entry name" value="WH-like_DNA-bd_sf"/>
</dbReference>
<dbReference type="Proteomes" id="UP000295807">
    <property type="component" value="Unassembled WGS sequence"/>
</dbReference>
<dbReference type="OrthoDB" id="9802228at2"/>
<proteinExistence type="inferred from homology"/>
<accession>A0A4V6NZ48</accession>
<evidence type="ECO:0000256" key="7">
    <source>
        <dbReference type="ARBA" id="ARBA00023015"/>
    </source>
</evidence>
<evidence type="ECO:0000256" key="8">
    <source>
        <dbReference type="ARBA" id="ARBA00023163"/>
    </source>
</evidence>
<dbReference type="InterPro" id="IPR009057">
    <property type="entry name" value="Homeodomain-like_sf"/>
</dbReference>
<evidence type="ECO:0000256" key="3">
    <source>
        <dbReference type="ARBA" id="ARBA00011918"/>
    </source>
</evidence>
<dbReference type="Gene3D" id="1.10.10.60">
    <property type="entry name" value="Homeodomain-like"/>
    <property type="match status" value="1"/>
</dbReference>
<dbReference type="InterPro" id="IPR014048">
    <property type="entry name" value="MethylDNA_cys_MeTrfase_DNA-bd"/>
</dbReference>
<keyword evidence="4 12" id="KW-0489">Methyltransferase</keyword>
<dbReference type="GO" id="GO:0003908">
    <property type="term" value="F:methylated-DNA-[protein]-cysteine S-methyltransferase activity"/>
    <property type="evidence" value="ECO:0007669"/>
    <property type="project" value="UniProtKB-EC"/>
</dbReference>
<reference evidence="12 13" key="1">
    <citation type="submission" date="2019-03" db="EMBL/GenBank/DDBJ databases">
        <title>Genomic Encyclopedia of Type Strains, Phase IV (KMG-IV): sequencing the most valuable type-strain genomes for metagenomic binning, comparative biology and taxonomic classification.</title>
        <authorList>
            <person name="Goeker M."/>
        </authorList>
    </citation>
    <scope>NUCLEOTIDE SEQUENCE [LARGE SCALE GENOMIC DNA]</scope>
    <source>
        <strain evidence="12 13">DSM 21100</strain>
    </source>
</reference>
<dbReference type="Pfam" id="PF01035">
    <property type="entry name" value="DNA_binding_1"/>
    <property type="match status" value="1"/>
</dbReference>
<dbReference type="SMART" id="SM00342">
    <property type="entry name" value="HTH_ARAC"/>
    <property type="match status" value="1"/>
</dbReference>
<dbReference type="CDD" id="cd06445">
    <property type="entry name" value="ATase"/>
    <property type="match status" value="1"/>
</dbReference>
<dbReference type="Gene3D" id="1.10.10.10">
    <property type="entry name" value="Winged helix-like DNA-binding domain superfamily/Winged helix DNA-binding domain"/>
    <property type="match status" value="1"/>
</dbReference>
<evidence type="ECO:0000256" key="5">
    <source>
        <dbReference type="ARBA" id="ARBA00022679"/>
    </source>
</evidence>
<dbReference type="PROSITE" id="PS01124">
    <property type="entry name" value="HTH_ARAC_FAMILY_2"/>
    <property type="match status" value="1"/>
</dbReference>
<evidence type="ECO:0000256" key="4">
    <source>
        <dbReference type="ARBA" id="ARBA00022603"/>
    </source>
</evidence>
<dbReference type="InterPro" id="IPR036217">
    <property type="entry name" value="MethylDNA_cys_MeTrfase_DNAb"/>
</dbReference>
<keyword evidence="6" id="KW-0227">DNA damage</keyword>
<comment type="caution">
    <text evidence="12">The sequence shown here is derived from an EMBL/GenBank/DDBJ whole genome shotgun (WGS) entry which is preliminary data.</text>
</comment>
<dbReference type="EC" id="2.1.1.63" evidence="3"/>
<keyword evidence="5 12" id="KW-0808">Transferase</keyword>
<dbReference type="InterPro" id="IPR036631">
    <property type="entry name" value="MGMT_N_sf"/>
</dbReference>
<dbReference type="PANTHER" id="PTHR10815:SF13">
    <property type="entry name" value="METHYLATED-DNA--PROTEIN-CYSTEINE METHYLTRANSFERASE"/>
    <property type="match status" value="1"/>
</dbReference>